<keyword evidence="1" id="KW-0472">Membrane</keyword>
<gene>
    <name evidence="2" type="ORF">FD22_GL001234</name>
</gene>
<name>A0A0R1FCF2_9LACO</name>
<accession>A0A0R1FCF2</accession>
<dbReference type="AlphaFoldDB" id="A0A0R1FCF2"/>
<feature type="transmembrane region" description="Helical" evidence="1">
    <location>
        <begin position="70"/>
        <end position="90"/>
    </location>
</feature>
<comment type="caution">
    <text evidence="2">The sequence shown here is derived from an EMBL/GenBank/DDBJ whole genome shotgun (WGS) entry which is preliminary data.</text>
</comment>
<sequence>MLHDVDWTSAEVRQVQVASAETSKIFGTKIIHYMWSRGASHMFKEKSAKSQHPACHAMHGHHYLMDHPQLLLPLAVIHVIPLALFIHGAFKYANLHEKRKLEQERTKQIKYRALPSRQK</sequence>
<dbReference type="Proteomes" id="UP000051181">
    <property type="component" value="Unassembled WGS sequence"/>
</dbReference>
<evidence type="ECO:0000313" key="2">
    <source>
        <dbReference type="EMBL" id="KRK16519.1"/>
    </source>
</evidence>
<dbReference type="EMBL" id="AZCN01000031">
    <property type="protein sequence ID" value="KRK16519.1"/>
    <property type="molecule type" value="Genomic_DNA"/>
</dbReference>
<keyword evidence="1" id="KW-0812">Transmembrane</keyword>
<reference evidence="2 3" key="1">
    <citation type="journal article" date="2015" name="Genome Announc.">
        <title>Expanding the biotechnology potential of lactobacilli through comparative genomics of 213 strains and associated genera.</title>
        <authorList>
            <person name="Sun Z."/>
            <person name="Harris H.M."/>
            <person name="McCann A."/>
            <person name="Guo C."/>
            <person name="Argimon S."/>
            <person name="Zhang W."/>
            <person name="Yang X."/>
            <person name="Jeffery I.B."/>
            <person name="Cooney J.C."/>
            <person name="Kagawa T.F."/>
            <person name="Liu W."/>
            <person name="Song Y."/>
            <person name="Salvetti E."/>
            <person name="Wrobel A."/>
            <person name="Rasinkangas P."/>
            <person name="Parkhill J."/>
            <person name="Rea M.C."/>
            <person name="O'Sullivan O."/>
            <person name="Ritari J."/>
            <person name="Douillard F.P."/>
            <person name="Paul Ross R."/>
            <person name="Yang R."/>
            <person name="Briner A.E."/>
            <person name="Felis G.E."/>
            <person name="de Vos W.M."/>
            <person name="Barrangou R."/>
            <person name="Klaenhammer T.R."/>
            <person name="Caufield P.W."/>
            <person name="Cui Y."/>
            <person name="Zhang H."/>
            <person name="O'Toole P.W."/>
        </authorList>
    </citation>
    <scope>NUCLEOTIDE SEQUENCE [LARGE SCALE GENOMIC DNA]</scope>
    <source>
        <strain evidence="2 3">DSM 20001</strain>
    </source>
</reference>
<organism evidence="2 3">
    <name type="scientific">Loigolactobacillus coryniformis subsp. coryniformis KCTC 3167 = DSM 20001</name>
    <dbReference type="NCBI Taxonomy" id="913848"/>
    <lineage>
        <taxon>Bacteria</taxon>
        <taxon>Bacillati</taxon>
        <taxon>Bacillota</taxon>
        <taxon>Bacilli</taxon>
        <taxon>Lactobacillales</taxon>
        <taxon>Lactobacillaceae</taxon>
        <taxon>Loigolactobacillus</taxon>
    </lineage>
</organism>
<dbReference type="PATRIC" id="fig|913848.6.peg.1271"/>
<protein>
    <submittedName>
        <fullName evidence="2">Uncharacterized protein</fullName>
    </submittedName>
</protein>
<keyword evidence="1" id="KW-1133">Transmembrane helix</keyword>
<proteinExistence type="predicted"/>
<evidence type="ECO:0000256" key="1">
    <source>
        <dbReference type="SAM" id="Phobius"/>
    </source>
</evidence>
<evidence type="ECO:0000313" key="3">
    <source>
        <dbReference type="Proteomes" id="UP000051181"/>
    </source>
</evidence>